<evidence type="ECO:0000256" key="3">
    <source>
        <dbReference type="ARBA" id="ARBA00022692"/>
    </source>
</evidence>
<feature type="transmembrane region" description="Helical" evidence="6">
    <location>
        <begin position="238"/>
        <end position="262"/>
    </location>
</feature>
<organism evidence="8 9">
    <name type="scientific">Candidatus Merdivivens pullistercoris</name>
    <dbReference type="NCBI Taxonomy" id="2840873"/>
    <lineage>
        <taxon>Bacteria</taxon>
        <taxon>Pseudomonadati</taxon>
        <taxon>Bacteroidota</taxon>
        <taxon>Bacteroidia</taxon>
        <taxon>Bacteroidales</taxon>
        <taxon>Muribaculaceae</taxon>
        <taxon>Muribaculaceae incertae sedis</taxon>
        <taxon>Candidatus Merdivivens</taxon>
    </lineage>
</organism>
<evidence type="ECO:0000256" key="6">
    <source>
        <dbReference type="SAM" id="Phobius"/>
    </source>
</evidence>
<reference evidence="8" key="1">
    <citation type="submission" date="2020-10" db="EMBL/GenBank/DDBJ databases">
        <authorList>
            <person name="Gilroy R."/>
        </authorList>
    </citation>
    <scope>NUCLEOTIDE SEQUENCE</scope>
    <source>
        <strain evidence="8">10037</strain>
    </source>
</reference>
<keyword evidence="2" id="KW-1003">Cell membrane</keyword>
<dbReference type="PANTHER" id="PTHR30294:SF47">
    <property type="entry name" value="INNER MEMBRANE TRANSPORT PERMEASE YHHJ"/>
    <property type="match status" value="1"/>
</dbReference>
<evidence type="ECO:0000256" key="1">
    <source>
        <dbReference type="ARBA" id="ARBA00004651"/>
    </source>
</evidence>
<dbReference type="PANTHER" id="PTHR30294">
    <property type="entry name" value="MEMBRANE COMPONENT OF ABC TRANSPORTER YHHJ-RELATED"/>
    <property type="match status" value="1"/>
</dbReference>
<proteinExistence type="predicted"/>
<evidence type="ECO:0000256" key="5">
    <source>
        <dbReference type="ARBA" id="ARBA00023136"/>
    </source>
</evidence>
<dbReference type="EMBL" id="JADIME010000044">
    <property type="protein sequence ID" value="MBO8465199.1"/>
    <property type="molecule type" value="Genomic_DNA"/>
</dbReference>
<dbReference type="AlphaFoldDB" id="A0A9D9N9L0"/>
<keyword evidence="4 6" id="KW-1133">Transmembrane helix</keyword>
<accession>A0A9D9N9L0</accession>
<evidence type="ECO:0000256" key="2">
    <source>
        <dbReference type="ARBA" id="ARBA00022475"/>
    </source>
</evidence>
<evidence type="ECO:0000313" key="8">
    <source>
        <dbReference type="EMBL" id="MBO8465199.1"/>
    </source>
</evidence>
<dbReference type="InterPro" id="IPR051449">
    <property type="entry name" value="ABC-2_transporter_component"/>
</dbReference>
<dbReference type="InterPro" id="IPR013525">
    <property type="entry name" value="ABC2_TM"/>
</dbReference>
<comment type="caution">
    <text evidence="8">The sequence shown here is derived from an EMBL/GenBank/DDBJ whole genome shotgun (WGS) entry which is preliminary data.</text>
</comment>
<keyword evidence="5 6" id="KW-0472">Membrane</keyword>
<evidence type="ECO:0000259" key="7">
    <source>
        <dbReference type="Pfam" id="PF12698"/>
    </source>
</evidence>
<gene>
    <name evidence="8" type="ORF">IAB93_04275</name>
</gene>
<feature type="domain" description="ABC-2 type transporter transmembrane" evidence="7">
    <location>
        <begin position="28"/>
        <end position="369"/>
    </location>
</feature>
<dbReference type="Pfam" id="PF12698">
    <property type="entry name" value="ABC2_membrane_3"/>
    <property type="match status" value="1"/>
</dbReference>
<dbReference type="GO" id="GO:0140359">
    <property type="term" value="F:ABC-type transporter activity"/>
    <property type="evidence" value="ECO:0007669"/>
    <property type="project" value="InterPro"/>
</dbReference>
<feature type="transmembrane region" description="Helical" evidence="6">
    <location>
        <begin position="353"/>
        <end position="374"/>
    </location>
</feature>
<dbReference type="Proteomes" id="UP000823597">
    <property type="component" value="Unassembled WGS sequence"/>
</dbReference>
<evidence type="ECO:0000313" key="9">
    <source>
        <dbReference type="Proteomes" id="UP000823597"/>
    </source>
</evidence>
<feature type="transmembrane region" description="Helical" evidence="6">
    <location>
        <begin position="268"/>
        <end position="291"/>
    </location>
</feature>
<protein>
    <submittedName>
        <fullName evidence="8">ABC transporter permease</fullName>
    </submittedName>
</protein>
<comment type="subcellular location">
    <subcellularLocation>
        <location evidence="1">Cell membrane</location>
        <topology evidence="1">Multi-pass membrane protein</topology>
    </subcellularLocation>
</comment>
<keyword evidence="3 6" id="KW-0812">Transmembrane</keyword>
<sequence>MACFHSIKEVVSRELGLIRKHPVCVSATIGTMTFCMIFFLTFFKEGMPHDLPIGVVDSDRSSLSRNIVRQIDATQIGKTVSFDSYRQAREALQKGEINGFCVIPPGMYNDVLSGKQPVMTFYVNSLYFVGGALAYKDLLTMTNLTAGGVQRELLLAKGMDIQTMTGLIQPIAIDTHQIGNAGTDYGVYLTNVLLPGMLEMTVILATVFAIGSELKNGTSRAALETAGGSIGTLIVGKLFPYTVLFTAIGLTSDMVMYGLAGFPLAGQIWGIFLGTFAMILASEAVGIFIIGMLPVLRLATSIAALYSVLGFSLAGFTFPVEAMPPYIQGLAAAFPLRHYYEIYVQEAIFARGFGAWSGDMGAMMIFLLLPAIVYERLESAYRLQNFPKK</sequence>
<feature type="transmembrane region" description="Helical" evidence="6">
    <location>
        <begin position="23"/>
        <end position="43"/>
    </location>
</feature>
<evidence type="ECO:0000256" key="4">
    <source>
        <dbReference type="ARBA" id="ARBA00022989"/>
    </source>
</evidence>
<name>A0A9D9N9L0_9BACT</name>
<dbReference type="GO" id="GO:0005886">
    <property type="term" value="C:plasma membrane"/>
    <property type="evidence" value="ECO:0007669"/>
    <property type="project" value="UniProtKB-SubCell"/>
</dbReference>
<reference evidence="8" key="2">
    <citation type="journal article" date="2021" name="PeerJ">
        <title>Extensive microbial diversity within the chicken gut microbiome revealed by metagenomics and culture.</title>
        <authorList>
            <person name="Gilroy R."/>
            <person name="Ravi A."/>
            <person name="Getino M."/>
            <person name="Pursley I."/>
            <person name="Horton D.L."/>
            <person name="Alikhan N.F."/>
            <person name="Baker D."/>
            <person name="Gharbi K."/>
            <person name="Hall N."/>
            <person name="Watson M."/>
            <person name="Adriaenssens E.M."/>
            <person name="Foster-Nyarko E."/>
            <person name="Jarju S."/>
            <person name="Secka A."/>
            <person name="Antonio M."/>
            <person name="Oren A."/>
            <person name="Chaudhuri R.R."/>
            <person name="La Ragione R."/>
            <person name="Hildebrand F."/>
            <person name="Pallen M.J."/>
        </authorList>
    </citation>
    <scope>NUCLEOTIDE SEQUENCE</scope>
    <source>
        <strain evidence="8">10037</strain>
    </source>
</reference>
<dbReference type="Gene3D" id="3.40.1710.10">
    <property type="entry name" value="abc type-2 transporter like domain"/>
    <property type="match status" value="1"/>
</dbReference>
<feature type="transmembrane region" description="Helical" evidence="6">
    <location>
        <begin position="192"/>
        <end position="210"/>
    </location>
</feature>
<feature type="transmembrane region" description="Helical" evidence="6">
    <location>
        <begin position="298"/>
        <end position="318"/>
    </location>
</feature>